<reference evidence="3 4" key="1">
    <citation type="journal article" date="2005" name="Genome Res.">
        <title>Coping with cold: the genome of the versatile marine Antarctica bacterium Pseudoalteromonas haloplanktis TAC125.</title>
        <authorList>
            <person name="Medigue C."/>
            <person name="Krin E."/>
            <person name="Pascal G."/>
            <person name="Barbe V."/>
            <person name="Bernsel A."/>
            <person name="Bertin P."/>
            <person name="Cheung F."/>
            <person name="Cruveiller S."/>
            <person name="Damico S."/>
            <person name="Duilio A."/>
            <person name="Fang G."/>
            <person name="Feller G."/>
            <person name="Mangenot S."/>
            <person name="Marino G."/>
            <person name="Nilsson J."/>
            <person name="Parilli E."/>
            <person name="Rocha E."/>
            <person name="Rouy Z."/>
            <person name="Sekowska A."/>
            <person name="Tutino M.L."/>
            <person name="Vallenet D."/>
            <person name="von Heijne G."/>
            <person name="Danchin A."/>
        </authorList>
    </citation>
    <scope>NUCLEOTIDE SEQUENCE [LARGE SCALE GENOMIC DNA]</scope>
    <source>
        <strain evidence="4">TAC 125</strain>
    </source>
</reference>
<dbReference type="Proteomes" id="UP000006843">
    <property type="component" value="Chromosome I"/>
</dbReference>
<organism evidence="3 4">
    <name type="scientific">Pseudoalteromonas translucida (strain TAC 125)</name>
    <dbReference type="NCBI Taxonomy" id="326442"/>
    <lineage>
        <taxon>Bacteria</taxon>
        <taxon>Pseudomonadati</taxon>
        <taxon>Pseudomonadota</taxon>
        <taxon>Gammaproteobacteria</taxon>
        <taxon>Alteromonadales</taxon>
        <taxon>Pseudoalteromonadaceae</taxon>
        <taxon>Pseudoalteromonas</taxon>
    </lineage>
</organism>
<sequence length="100" mass="10952">MLYMIYSIDVENSLALRKEARPAHLARLSELDLQNRLLTAGPLPAIDNEDPSDAGFTGSLVIAQFDSLEAAREWAAADPYVAAGVYENSIVKPYKKVFPA</sequence>
<dbReference type="BioCyc" id="PHAL326442:PSHA_RS06335-MONOMER"/>
<dbReference type="InterPro" id="IPR005545">
    <property type="entry name" value="YCII"/>
</dbReference>
<feature type="domain" description="YCII-related" evidence="2">
    <location>
        <begin position="1"/>
        <end position="94"/>
    </location>
</feature>
<dbReference type="PANTHER" id="PTHR33606">
    <property type="entry name" value="PROTEIN YCII"/>
    <property type="match status" value="1"/>
</dbReference>
<proteinExistence type="inferred from homology"/>
<dbReference type="NCBIfam" id="NF008473">
    <property type="entry name" value="PRK11370.1"/>
    <property type="match status" value="1"/>
</dbReference>
<dbReference type="EMBL" id="CR954246">
    <property type="protein sequence ID" value="CAI86360.1"/>
    <property type="molecule type" value="Genomic_DNA"/>
</dbReference>
<dbReference type="Gene3D" id="3.30.70.1060">
    <property type="entry name" value="Dimeric alpha+beta barrel"/>
    <property type="match status" value="1"/>
</dbReference>
<name>Q3IKW7_PSET1</name>
<evidence type="ECO:0000259" key="2">
    <source>
        <dbReference type="Pfam" id="PF03795"/>
    </source>
</evidence>
<dbReference type="SUPFAM" id="SSF54909">
    <property type="entry name" value="Dimeric alpha+beta barrel"/>
    <property type="match status" value="1"/>
</dbReference>
<dbReference type="PANTHER" id="PTHR33606:SF3">
    <property type="entry name" value="PROTEIN YCII"/>
    <property type="match status" value="1"/>
</dbReference>
<keyword evidence="4" id="KW-1185">Reference proteome</keyword>
<dbReference type="STRING" id="326442.PSHAa1285"/>
<dbReference type="KEGG" id="pha:PSHAa1285"/>
<gene>
    <name evidence="3" type="ordered locus">PSHAa1285</name>
</gene>
<comment type="similarity">
    <text evidence="1">Belongs to the YciI family.</text>
</comment>
<evidence type="ECO:0000256" key="1">
    <source>
        <dbReference type="ARBA" id="ARBA00007689"/>
    </source>
</evidence>
<dbReference type="eggNOG" id="COG2350">
    <property type="taxonomic scope" value="Bacteria"/>
</dbReference>
<dbReference type="Pfam" id="PF03795">
    <property type="entry name" value="YCII"/>
    <property type="match status" value="1"/>
</dbReference>
<evidence type="ECO:0000313" key="4">
    <source>
        <dbReference type="Proteomes" id="UP000006843"/>
    </source>
</evidence>
<protein>
    <recommendedName>
        <fullName evidence="2">YCII-related domain-containing protein</fullName>
    </recommendedName>
</protein>
<dbReference type="PATRIC" id="fig|326442.8.peg.1239"/>
<dbReference type="InterPro" id="IPR051807">
    <property type="entry name" value="Sec-metab_biosynth-assoc"/>
</dbReference>
<evidence type="ECO:0000313" key="3">
    <source>
        <dbReference type="EMBL" id="CAI86360.1"/>
    </source>
</evidence>
<dbReference type="HOGENOM" id="CLU_110355_3_0_6"/>
<dbReference type="InterPro" id="IPR011008">
    <property type="entry name" value="Dimeric_a/b-barrel"/>
</dbReference>
<accession>Q3IKW7</accession>
<dbReference type="AlphaFoldDB" id="Q3IKW7"/>